<evidence type="ECO:0000256" key="1">
    <source>
        <dbReference type="SAM" id="MobiDB-lite"/>
    </source>
</evidence>
<keyword evidence="3" id="KW-1185">Reference proteome</keyword>
<sequence>MSRETWTITEKRLVAYWMTNKKRLDMSAGMVADELEKETDFLRGLGQPDLYLLPTAPRQYGSDAIVKQFRLIREGNPAVIPLAPMGPNRRTTKREGTALTASEAAKTRPTNPKSKGVKRARKTGREQKGKKIEEKKTRERDGGEGGDMVTDGRAIEARRRVSSTAAIPSAPAAHFFSPTPSPVPVSAPVLPPRTLSPAPYHPHDLWWLGELRPPSRHPQDQPARLPPSRLFFARGHQRQTLLPPPQLPSRRPAKSPGGPRKSWTGFGQGRIS</sequence>
<feature type="region of interest" description="Disordered" evidence="1">
    <location>
        <begin position="80"/>
        <end position="154"/>
    </location>
</feature>
<dbReference type="EMBL" id="MU251920">
    <property type="protein sequence ID" value="KAG9228529.1"/>
    <property type="molecule type" value="Genomic_DNA"/>
</dbReference>
<feature type="compositionally biased region" description="Basic and acidic residues" evidence="1">
    <location>
        <begin position="123"/>
        <end position="143"/>
    </location>
</feature>
<proteinExistence type="predicted"/>
<dbReference type="AlphaFoldDB" id="A0A9P7Y7E8"/>
<name>A0A9P7Y7E8_9HELO</name>
<gene>
    <name evidence="2" type="ORF">BJ875DRAFT_446802</name>
</gene>
<accession>A0A9P7Y7E8</accession>
<reference evidence="2" key="1">
    <citation type="journal article" date="2021" name="IMA Fungus">
        <title>Genomic characterization of three marine fungi, including Emericellopsis atlantica sp. nov. with signatures of a generalist lifestyle and marine biomass degradation.</title>
        <authorList>
            <person name="Hagestad O.C."/>
            <person name="Hou L."/>
            <person name="Andersen J.H."/>
            <person name="Hansen E.H."/>
            <person name="Altermark B."/>
            <person name="Li C."/>
            <person name="Kuhnert E."/>
            <person name="Cox R.J."/>
            <person name="Crous P.W."/>
            <person name="Spatafora J.W."/>
            <person name="Lail K."/>
            <person name="Amirebrahimi M."/>
            <person name="Lipzen A."/>
            <person name="Pangilinan J."/>
            <person name="Andreopoulos W."/>
            <person name="Hayes R.D."/>
            <person name="Ng V."/>
            <person name="Grigoriev I.V."/>
            <person name="Jackson S.A."/>
            <person name="Sutton T.D.S."/>
            <person name="Dobson A.D.W."/>
            <person name="Rama T."/>
        </authorList>
    </citation>
    <scope>NUCLEOTIDE SEQUENCE</scope>
    <source>
        <strain evidence="2">TRa018bII</strain>
    </source>
</reference>
<protein>
    <submittedName>
        <fullName evidence="2">Uncharacterized protein</fullName>
    </submittedName>
</protein>
<organism evidence="2 3">
    <name type="scientific">Amylocarpus encephaloides</name>
    <dbReference type="NCBI Taxonomy" id="45428"/>
    <lineage>
        <taxon>Eukaryota</taxon>
        <taxon>Fungi</taxon>
        <taxon>Dikarya</taxon>
        <taxon>Ascomycota</taxon>
        <taxon>Pezizomycotina</taxon>
        <taxon>Leotiomycetes</taxon>
        <taxon>Helotiales</taxon>
        <taxon>Helotiales incertae sedis</taxon>
        <taxon>Amylocarpus</taxon>
    </lineage>
</organism>
<evidence type="ECO:0000313" key="3">
    <source>
        <dbReference type="Proteomes" id="UP000824998"/>
    </source>
</evidence>
<dbReference type="Proteomes" id="UP000824998">
    <property type="component" value="Unassembled WGS sequence"/>
</dbReference>
<comment type="caution">
    <text evidence="2">The sequence shown here is derived from an EMBL/GenBank/DDBJ whole genome shotgun (WGS) entry which is preliminary data.</text>
</comment>
<evidence type="ECO:0000313" key="2">
    <source>
        <dbReference type="EMBL" id="KAG9228529.1"/>
    </source>
</evidence>
<feature type="region of interest" description="Disordered" evidence="1">
    <location>
        <begin position="212"/>
        <end position="272"/>
    </location>
</feature>